<feature type="compositionally biased region" description="Basic and acidic residues" evidence="5">
    <location>
        <begin position="93"/>
        <end position="120"/>
    </location>
</feature>
<protein>
    <submittedName>
        <fullName evidence="8">DEK-C domain-containing protein</fullName>
    </submittedName>
</protein>
<feature type="region of interest" description="Disordered" evidence="5">
    <location>
        <begin position="1"/>
        <end position="137"/>
    </location>
</feature>
<dbReference type="Proteomes" id="UP000887581">
    <property type="component" value="Unplaced"/>
</dbReference>
<keyword evidence="4" id="KW-0539">Nucleus</keyword>
<feature type="compositionally biased region" description="Polar residues" evidence="5">
    <location>
        <begin position="71"/>
        <end position="81"/>
    </location>
</feature>
<keyword evidence="7" id="KW-1185">Reference proteome</keyword>
<sequence length="411" mass="45406">MDDGCKKEADSKPVMEEESNDESNKEEVLDLREGKTGGDVRKDEIYAGKPNAGSVEIKEATSPEPFDQDLNRNGSEMNDTITVEEGSPEMLEDEKPKPVKKGLLDEPVVREGKRQRHAVERLAAASSPPSKRTSLNAVGSGTSLGDIEFANAGISKAQNETLKWLHRLCYGTPGTATSRKRDLRKFNGFAFDEKSADFEKKKATAMKLTNNELHMIAKILGSERGHTKEEAVMNVLHFLQKPEDKGKKVALAKKRRSSSKSSRKRAKKSRIEKKGNKKGVKKSKEESDEIDDAGHSGEESSDDDDDDVEETKSESKTTIKNSSEKMKSSGKSSLSKGIVTKEESTWGDDGPSNEAVEIAISEILRSVDLVNCTMKQMCERIAEKFPTLDMGKYKGALKERVKAALERMEDS</sequence>
<feature type="domain" description="DEK-C" evidence="6">
    <location>
        <begin position="350"/>
        <end position="406"/>
    </location>
</feature>
<dbReference type="PANTHER" id="PTHR13468">
    <property type="entry name" value="DEK PROTEIN"/>
    <property type="match status" value="1"/>
</dbReference>
<feature type="compositionally biased region" description="Basic and acidic residues" evidence="5">
    <location>
        <begin position="1"/>
        <end position="15"/>
    </location>
</feature>
<dbReference type="InterPro" id="IPR044198">
    <property type="entry name" value="DEK"/>
</dbReference>
<dbReference type="GO" id="GO:0006325">
    <property type="term" value="P:chromatin organization"/>
    <property type="evidence" value="ECO:0007669"/>
    <property type="project" value="UniProtKB-KW"/>
</dbReference>
<evidence type="ECO:0000259" key="6">
    <source>
        <dbReference type="PROSITE" id="PS51998"/>
    </source>
</evidence>
<evidence type="ECO:0000256" key="5">
    <source>
        <dbReference type="SAM" id="MobiDB-lite"/>
    </source>
</evidence>
<evidence type="ECO:0000256" key="4">
    <source>
        <dbReference type="ARBA" id="ARBA00023242"/>
    </source>
</evidence>
<feature type="compositionally biased region" description="Basic residues" evidence="5">
    <location>
        <begin position="248"/>
        <end position="281"/>
    </location>
</feature>
<dbReference type="GO" id="GO:0042393">
    <property type="term" value="F:histone binding"/>
    <property type="evidence" value="ECO:0007669"/>
    <property type="project" value="TreeGrafter"/>
</dbReference>
<evidence type="ECO:0000256" key="2">
    <source>
        <dbReference type="ARBA" id="ARBA00022853"/>
    </source>
</evidence>
<feature type="compositionally biased region" description="Polar residues" evidence="5">
    <location>
        <begin position="127"/>
        <end position="137"/>
    </location>
</feature>
<proteinExistence type="predicted"/>
<evidence type="ECO:0000313" key="8">
    <source>
        <dbReference type="WBParaSite" id="sdigi.contig242.g6583.t1"/>
    </source>
</evidence>
<keyword evidence="2" id="KW-0156">Chromatin regulator</keyword>
<dbReference type="PROSITE" id="PS51998">
    <property type="entry name" value="DEK_C"/>
    <property type="match status" value="1"/>
</dbReference>
<feature type="region of interest" description="Disordered" evidence="5">
    <location>
        <begin position="244"/>
        <end position="353"/>
    </location>
</feature>
<evidence type="ECO:0000313" key="7">
    <source>
        <dbReference type="Proteomes" id="UP000887581"/>
    </source>
</evidence>
<feature type="compositionally biased region" description="Basic and acidic residues" evidence="5">
    <location>
        <begin position="22"/>
        <end position="46"/>
    </location>
</feature>
<accession>A0A915PM58</accession>
<feature type="compositionally biased region" description="Basic and acidic residues" evidence="5">
    <location>
        <begin position="310"/>
        <end position="327"/>
    </location>
</feature>
<feature type="compositionally biased region" description="Acidic residues" evidence="5">
    <location>
        <begin position="299"/>
        <end position="309"/>
    </location>
</feature>
<dbReference type="AlphaFoldDB" id="A0A915PM58"/>
<dbReference type="GO" id="GO:0005634">
    <property type="term" value="C:nucleus"/>
    <property type="evidence" value="ECO:0007669"/>
    <property type="project" value="UniProtKB-SubCell"/>
</dbReference>
<reference evidence="8" key="1">
    <citation type="submission" date="2022-11" db="UniProtKB">
        <authorList>
            <consortium name="WormBaseParasite"/>
        </authorList>
    </citation>
    <scope>IDENTIFICATION</scope>
</reference>
<dbReference type="GO" id="GO:2000779">
    <property type="term" value="P:regulation of double-strand break repair"/>
    <property type="evidence" value="ECO:0007669"/>
    <property type="project" value="TreeGrafter"/>
</dbReference>
<comment type="subcellular location">
    <subcellularLocation>
        <location evidence="1">Nucleus</location>
    </subcellularLocation>
</comment>
<name>A0A915PM58_9BILA</name>
<dbReference type="PANTHER" id="PTHR13468:SF1">
    <property type="entry name" value="PROTEIN DEK"/>
    <property type="match status" value="1"/>
</dbReference>
<dbReference type="Pfam" id="PF08766">
    <property type="entry name" value="DEK_C"/>
    <property type="match status" value="1"/>
</dbReference>
<evidence type="ECO:0000256" key="3">
    <source>
        <dbReference type="ARBA" id="ARBA00023125"/>
    </source>
</evidence>
<dbReference type="SUPFAM" id="SSF109715">
    <property type="entry name" value="DEK C-terminal domain"/>
    <property type="match status" value="1"/>
</dbReference>
<evidence type="ECO:0000256" key="1">
    <source>
        <dbReference type="ARBA" id="ARBA00004123"/>
    </source>
</evidence>
<dbReference type="InterPro" id="IPR014876">
    <property type="entry name" value="DEK_C"/>
</dbReference>
<dbReference type="Gene3D" id="1.10.10.60">
    <property type="entry name" value="Homeodomain-like"/>
    <property type="match status" value="1"/>
</dbReference>
<organism evidence="7 8">
    <name type="scientific">Setaria digitata</name>
    <dbReference type="NCBI Taxonomy" id="48799"/>
    <lineage>
        <taxon>Eukaryota</taxon>
        <taxon>Metazoa</taxon>
        <taxon>Ecdysozoa</taxon>
        <taxon>Nematoda</taxon>
        <taxon>Chromadorea</taxon>
        <taxon>Rhabditida</taxon>
        <taxon>Spirurina</taxon>
        <taxon>Spiruromorpha</taxon>
        <taxon>Filarioidea</taxon>
        <taxon>Setariidae</taxon>
        <taxon>Setaria</taxon>
    </lineage>
</organism>
<keyword evidence="3" id="KW-0238">DNA-binding</keyword>
<dbReference type="WBParaSite" id="sdigi.contig242.g6583.t1">
    <property type="protein sequence ID" value="sdigi.contig242.g6583.t1"/>
    <property type="gene ID" value="sdigi.contig242.g6583"/>
</dbReference>
<dbReference type="GO" id="GO:0003677">
    <property type="term" value="F:DNA binding"/>
    <property type="evidence" value="ECO:0007669"/>
    <property type="project" value="UniProtKB-KW"/>
</dbReference>